<evidence type="ECO:0000313" key="2">
    <source>
        <dbReference type="EMBL" id="TNN57994.1"/>
    </source>
</evidence>
<accession>A0A4Z2GZH1</accession>
<dbReference type="Proteomes" id="UP000314294">
    <property type="component" value="Unassembled WGS sequence"/>
</dbReference>
<evidence type="ECO:0000256" key="1">
    <source>
        <dbReference type="SAM" id="MobiDB-lite"/>
    </source>
</evidence>
<organism evidence="2 3">
    <name type="scientific">Liparis tanakae</name>
    <name type="common">Tanaka's snailfish</name>
    <dbReference type="NCBI Taxonomy" id="230148"/>
    <lineage>
        <taxon>Eukaryota</taxon>
        <taxon>Metazoa</taxon>
        <taxon>Chordata</taxon>
        <taxon>Craniata</taxon>
        <taxon>Vertebrata</taxon>
        <taxon>Euteleostomi</taxon>
        <taxon>Actinopterygii</taxon>
        <taxon>Neopterygii</taxon>
        <taxon>Teleostei</taxon>
        <taxon>Neoteleostei</taxon>
        <taxon>Acanthomorphata</taxon>
        <taxon>Eupercaria</taxon>
        <taxon>Perciformes</taxon>
        <taxon>Cottioidei</taxon>
        <taxon>Cottales</taxon>
        <taxon>Liparidae</taxon>
        <taxon>Liparis</taxon>
    </lineage>
</organism>
<protein>
    <submittedName>
        <fullName evidence="2">Uncharacterized protein</fullName>
    </submittedName>
</protein>
<feature type="region of interest" description="Disordered" evidence="1">
    <location>
        <begin position="55"/>
        <end position="74"/>
    </location>
</feature>
<evidence type="ECO:0000313" key="3">
    <source>
        <dbReference type="Proteomes" id="UP000314294"/>
    </source>
</evidence>
<gene>
    <name evidence="2" type="ORF">EYF80_031818</name>
</gene>
<proteinExistence type="predicted"/>
<reference evidence="2 3" key="1">
    <citation type="submission" date="2019-03" db="EMBL/GenBank/DDBJ databases">
        <title>First draft genome of Liparis tanakae, snailfish: a comprehensive survey of snailfish specific genes.</title>
        <authorList>
            <person name="Kim W."/>
            <person name="Song I."/>
            <person name="Jeong J.-H."/>
            <person name="Kim D."/>
            <person name="Kim S."/>
            <person name="Ryu S."/>
            <person name="Song J.Y."/>
            <person name="Lee S.K."/>
        </authorList>
    </citation>
    <scope>NUCLEOTIDE SEQUENCE [LARGE SCALE GENOMIC DNA]</scope>
    <source>
        <tissue evidence="2">Muscle</tissue>
    </source>
</reference>
<dbReference type="AlphaFoldDB" id="A0A4Z2GZH1"/>
<sequence>MEDLNLDLTWFSISCSLDFSSLFWRSICCRALSFFWEVLRSVCSSPLSCSVCTPGDKDMRRGDEDMRRGDKDRQ</sequence>
<name>A0A4Z2GZH1_9TELE</name>
<comment type="caution">
    <text evidence="2">The sequence shown here is derived from an EMBL/GenBank/DDBJ whole genome shotgun (WGS) entry which is preliminary data.</text>
</comment>
<dbReference type="EMBL" id="SRLO01000392">
    <property type="protein sequence ID" value="TNN57994.1"/>
    <property type="molecule type" value="Genomic_DNA"/>
</dbReference>
<keyword evidence="3" id="KW-1185">Reference proteome</keyword>